<dbReference type="AlphaFoldDB" id="A0AAW2G4V7"/>
<name>A0AAW2G4V7_9HYME</name>
<evidence type="ECO:0000313" key="2">
    <source>
        <dbReference type="EMBL" id="KAL0121470.1"/>
    </source>
</evidence>
<dbReference type="Proteomes" id="UP001430953">
    <property type="component" value="Unassembled WGS sequence"/>
</dbReference>
<comment type="caution">
    <text evidence="2">The sequence shown here is derived from an EMBL/GenBank/DDBJ whole genome shotgun (WGS) entry which is preliminary data.</text>
</comment>
<feature type="transmembrane region" description="Helical" evidence="1">
    <location>
        <begin position="47"/>
        <end position="68"/>
    </location>
</feature>
<dbReference type="EMBL" id="JADYXP020000006">
    <property type="protein sequence ID" value="KAL0121470.1"/>
    <property type="molecule type" value="Genomic_DNA"/>
</dbReference>
<evidence type="ECO:0000313" key="3">
    <source>
        <dbReference type="Proteomes" id="UP001430953"/>
    </source>
</evidence>
<accession>A0AAW2G4V7</accession>
<keyword evidence="1" id="KW-1133">Transmembrane helix</keyword>
<keyword evidence="3" id="KW-1185">Reference proteome</keyword>
<organism evidence="2 3">
    <name type="scientific">Cardiocondyla obscurior</name>
    <dbReference type="NCBI Taxonomy" id="286306"/>
    <lineage>
        <taxon>Eukaryota</taxon>
        <taxon>Metazoa</taxon>
        <taxon>Ecdysozoa</taxon>
        <taxon>Arthropoda</taxon>
        <taxon>Hexapoda</taxon>
        <taxon>Insecta</taxon>
        <taxon>Pterygota</taxon>
        <taxon>Neoptera</taxon>
        <taxon>Endopterygota</taxon>
        <taxon>Hymenoptera</taxon>
        <taxon>Apocrita</taxon>
        <taxon>Aculeata</taxon>
        <taxon>Formicoidea</taxon>
        <taxon>Formicidae</taxon>
        <taxon>Myrmicinae</taxon>
        <taxon>Cardiocondyla</taxon>
    </lineage>
</organism>
<protein>
    <submittedName>
        <fullName evidence="2">Uncharacterized protein</fullName>
    </submittedName>
</protein>
<sequence length="82" mass="9610">MCNFFFALKIRWLQLHKNERIDNCSKEIITSTYILIIKPSTTSFSTVFFLMSNSQIFAPFIILIFHILEQTTKRSHATHQSA</sequence>
<gene>
    <name evidence="2" type="ORF">PUN28_006762</name>
</gene>
<keyword evidence="1" id="KW-0472">Membrane</keyword>
<proteinExistence type="predicted"/>
<reference evidence="2 3" key="1">
    <citation type="submission" date="2023-03" db="EMBL/GenBank/DDBJ databases">
        <title>High recombination rates correlate with genetic variation in Cardiocondyla obscurior ants.</title>
        <authorList>
            <person name="Errbii M."/>
        </authorList>
    </citation>
    <scope>NUCLEOTIDE SEQUENCE [LARGE SCALE GENOMIC DNA]</scope>
    <source>
        <strain evidence="2">Alpha-2009</strain>
        <tissue evidence="2">Whole body</tissue>
    </source>
</reference>
<evidence type="ECO:0000256" key="1">
    <source>
        <dbReference type="SAM" id="Phobius"/>
    </source>
</evidence>
<keyword evidence="1" id="KW-0812">Transmembrane</keyword>